<comment type="caution">
    <text evidence="2">The sequence shown here is derived from an EMBL/GenBank/DDBJ whole genome shotgun (WGS) entry which is preliminary data.</text>
</comment>
<evidence type="ECO:0000313" key="2">
    <source>
        <dbReference type="EMBL" id="ROL41266.1"/>
    </source>
</evidence>
<protein>
    <submittedName>
        <fullName evidence="2">Uncharacterized protein</fullName>
    </submittedName>
</protein>
<keyword evidence="3" id="KW-1185">Reference proteome</keyword>
<feature type="region of interest" description="Disordered" evidence="1">
    <location>
        <begin position="1"/>
        <end position="24"/>
    </location>
</feature>
<dbReference type="AlphaFoldDB" id="A0A3N0Y4Y0"/>
<gene>
    <name evidence="2" type="ORF">DPX16_5375</name>
</gene>
<reference evidence="2 3" key="1">
    <citation type="submission" date="2018-10" db="EMBL/GenBank/DDBJ databases">
        <title>Genome assembly for a Yunnan-Guizhou Plateau 3E fish, Anabarilius grahami (Regan), and its evolutionary and genetic applications.</title>
        <authorList>
            <person name="Jiang W."/>
        </authorList>
    </citation>
    <scope>NUCLEOTIDE SEQUENCE [LARGE SCALE GENOMIC DNA]</scope>
    <source>
        <strain evidence="2">AG-KIZ</strain>
        <tissue evidence="2">Muscle</tissue>
    </source>
</reference>
<name>A0A3N0Y4Y0_ANAGA</name>
<evidence type="ECO:0000256" key="1">
    <source>
        <dbReference type="SAM" id="MobiDB-lite"/>
    </source>
</evidence>
<evidence type="ECO:0000313" key="3">
    <source>
        <dbReference type="Proteomes" id="UP000281406"/>
    </source>
</evidence>
<dbReference type="EMBL" id="RJVU01051924">
    <property type="protein sequence ID" value="ROL41266.1"/>
    <property type="molecule type" value="Genomic_DNA"/>
</dbReference>
<sequence>MPEPTTDHETEPATIEKPELKPKPQITLELEPAASDQMSGPATSLVPVDLLIEHEGMTWSQPPQQALINCETLPALSHSSPLSLPDLPIVDPPWTVSSPVQSWSVYPLALPRTSRPITPPRPVKQSAPPWLLAFSNPPGTVVTTTPPGFHVPPASPWSACAMVFWAFSYVSSLHLHLSPPASWLHLDCLSLWLRPCPPGTLMSPSPISSSALAGSPAPSALSQSVVPLVPPVKSSPGLLPPLAPPWASSWWYSS</sequence>
<dbReference type="Proteomes" id="UP000281406">
    <property type="component" value="Unassembled WGS sequence"/>
</dbReference>
<proteinExistence type="predicted"/>
<organism evidence="2 3">
    <name type="scientific">Anabarilius grahami</name>
    <name type="common">Kanglang fish</name>
    <name type="synonym">Barilius grahami</name>
    <dbReference type="NCBI Taxonomy" id="495550"/>
    <lineage>
        <taxon>Eukaryota</taxon>
        <taxon>Metazoa</taxon>
        <taxon>Chordata</taxon>
        <taxon>Craniata</taxon>
        <taxon>Vertebrata</taxon>
        <taxon>Euteleostomi</taxon>
        <taxon>Actinopterygii</taxon>
        <taxon>Neopterygii</taxon>
        <taxon>Teleostei</taxon>
        <taxon>Ostariophysi</taxon>
        <taxon>Cypriniformes</taxon>
        <taxon>Xenocyprididae</taxon>
        <taxon>Xenocypridinae</taxon>
        <taxon>Xenocypridinae incertae sedis</taxon>
        <taxon>Anabarilius</taxon>
    </lineage>
</organism>
<accession>A0A3N0Y4Y0</accession>
<feature type="compositionally biased region" description="Basic and acidic residues" evidence="1">
    <location>
        <begin position="1"/>
        <end position="22"/>
    </location>
</feature>